<dbReference type="Gene3D" id="1.20.1510.10">
    <property type="entry name" value="Cation efflux protein transmembrane domain"/>
    <property type="match status" value="1"/>
</dbReference>
<feature type="domain" description="Cation efflux protein transmembrane" evidence="7">
    <location>
        <begin position="40"/>
        <end position="232"/>
    </location>
</feature>
<keyword evidence="2" id="KW-0813">Transport</keyword>
<feature type="transmembrane region" description="Helical" evidence="6">
    <location>
        <begin position="132"/>
        <end position="157"/>
    </location>
</feature>
<evidence type="ECO:0000313" key="8">
    <source>
        <dbReference type="EMBL" id="GGO60237.1"/>
    </source>
</evidence>
<protein>
    <submittedName>
        <fullName evidence="8">Cobalt transporter</fullName>
    </submittedName>
</protein>
<evidence type="ECO:0000259" key="7">
    <source>
        <dbReference type="Pfam" id="PF01545"/>
    </source>
</evidence>
<dbReference type="InterPro" id="IPR050291">
    <property type="entry name" value="CDF_Transporter"/>
</dbReference>
<dbReference type="Pfam" id="PF01545">
    <property type="entry name" value="Cation_efflux"/>
    <property type="match status" value="1"/>
</dbReference>
<dbReference type="Proteomes" id="UP000638043">
    <property type="component" value="Unassembled WGS sequence"/>
</dbReference>
<proteinExistence type="predicted"/>
<evidence type="ECO:0000256" key="3">
    <source>
        <dbReference type="ARBA" id="ARBA00022692"/>
    </source>
</evidence>
<dbReference type="InterPro" id="IPR058533">
    <property type="entry name" value="Cation_efflux_TM"/>
</dbReference>
<evidence type="ECO:0000256" key="5">
    <source>
        <dbReference type="ARBA" id="ARBA00023136"/>
    </source>
</evidence>
<dbReference type="InterPro" id="IPR027469">
    <property type="entry name" value="Cation_efflux_TMD_sf"/>
</dbReference>
<feature type="transmembrane region" description="Helical" evidence="6">
    <location>
        <begin position="98"/>
        <end position="120"/>
    </location>
</feature>
<evidence type="ECO:0000256" key="6">
    <source>
        <dbReference type="SAM" id="Phobius"/>
    </source>
</evidence>
<comment type="caution">
    <text evidence="8">The sequence shown here is derived from an EMBL/GenBank/DDBJ whole genome shotgun (WGS) entry which is preliminary data.</text>
</comment>
<keyword evidence="5 6" id="KW-0472">Membrane</keyword>
<dbReference type="EMBL" id="BMMQ01000001">
    <property type="protein sequence ID" value="GGO60237.1"/>
    <property type="molecule type" value="Genomic_DNA"/>
</dbReference>
<organism evidence="8 9">
    <name type="scientific">Microbacterium nanhaiense</name>
    <dbReference type="NCBI Taxonomy" id="1301026"/>
    <lineage>
        <taxon>Bacteria</taxon>
        <taxon>Bacillati</taxon>
        <taxon>Actinomycetota</taxon>
        <taxon>Actinomycetes</taxon>
        <taxon>Micrococcales</taxon>
        <taxon>Microbacteriaceae</taxon>
        <taxon>Microbacterium</taxon>
    </lineage>
</organism>
<keyword evidence="9" id="KW-1185">Reference proteome</keyword>
<evidence type="ECO:0000256" key="2">
    <source>
        <dbReference type="ARBA" id="ARBA00022448"/>
    </source>
</evidence>
<evidence type="ECO:0000256" key="4">
    <source>
        <dbReference type="ARBA" id="ARBA00022989"/>
    </source>
</evidence>
<feature type="transmembrane region" description="Helical" evidence="6">
    <location>
        <begin position="61"/>
        <end position="77"/>
    </location>
</feature>
<keyword evidence="4 6" id="KW-1133">Transmembrane helix</keyword>
<dbReference type="PANTHER" id="PTHR43840">
    <property type="entry name" value="MITOCHONDRIAL METAL TRANSPORTER 1-RELATED"/>
    <property type="match status" value="1"/>
</dbReference>
<dbReference type="PANTHER" id="PTHR43840:SF15">
    <property type="entry name" value="MITOCHONDRIAL METAL TRANSPORTER 1-RELATED"/>
    <property type="match status" value="1"/>
</dbReference>
<sequence>MNATARHQFGRTDLPEEQQRALRSAVRWEIFTLCYSAVTIFLVAIVVGNSQSMRTAWVEDMLSTLPQIVFLIALPMVRKRPTTQHPYGRHRAMSIGHFVAGVALLTIGGALAIESALGLIRLEHPSIGTVNLFGHTIWLGWLMIAVMSVIVVGPFFYGPAKVRAARTLHNKVLYADGDMATADWQTNAASVIGVLGVGMGLWWLDGAAAIFISIGIISDGLRNTRVALSDLMDQRALRFDSTAPHSDIATILGTLHALPWVADAGVRARDMGQVLHIEAFIVPKEAGAGTERIAEASERIAETSWQVQDVVVTLCDEIPAEVTERITRAS</sequence>
<feature type="transmembrane region" description="Helical" evidence="6">
    <location>
        <begin position="30"/>
        <end position="49"/>
    </location>
</feature>
<dbReference type="RefSeq" id="WP_188699812.1">
    <property type="nucleotide sequence ID" value="NZ_BMMQ01000001.1"/>
</dbReference>
<name>A0ABQ2MYJ6_9MICO</name>
<accession>A0ABQ2MYJ6</accession>
<keyword evidence="3 6" id="KW-0812">Transmembrane</keyword>
<reference evidence="9" key="1">
    <citation type="journal article" date="2019" name="Int. J. Syst. Evol. Microbiol.">
        <title>The Global Catalogue of Microorganisms (GCM) 10K type strain sequencing project: providing services to taxonomists for standard genome sequencing and annotation.</title>
        <authorList>
            <consortium name="The Broad Institute Genomics Platform"/>
            <consortium name="The Broad Institute Genome Sequencing Center for Infectious Disease"/>
            <person name="Wu L."/>
            <person name="Ma J."/>
        </authorList>
    </citation>
    <scope>NUCLEOTIDE SEQUENCE [LARGE SCALE GENOMIC DNA]</scope>
    <source>
        <strain evidence="9">CGMCC 4.7181</strain>
    </source>
</reference>
<dbReference type="SUPFAM" id="SSF161111">
    <property type="entry name" value="Cation efflux protein transmembrane domain-like"/>
    <property type="match status" value="1"/>
</dbReference>
<evidence type="ECO:0000313" key="9">
    <source>
        <dbReference type="Proteomes" id="UP000638043"/>
    </source>
</evidence>
<comment type="subcellular location">
    <subcellularLocation>
        <location evidence="1">Membrane</location>
        <topology evidence="1">Multi-pass membrane protein</topology>
    </subcellularLocation>
</comment>
<gene>
    <name evidence="8" type="ORF">GCM10010910_05140</name>
</gene>
<evidence type="ECO:0000256" key="1">
    <source>
        <dbReference type="ARBA" id="ARBA00004141"/>
    </source>
</evidence>